<feature type="transmembrane region" description="Helical" evidence="7">
    <location>
        <begin position="140"/>
        <end position="160"/>
    </location>
</feature>
<sequence>MTTALRAGLCGCHACGLVSTLAEHSHCPRCGARLHARKPDSLVRCWALLLAACVLYVPANLLPIMETTSFGASERNTILSGVVALWTGGSQDLALIVFIASVVVPIGKLLSLVVLLLGVQFRSGRNLLQRARLYRLVELVGKWSMLDVYVVALLAALVRFDALMDVRAGTGALAFGAVVVLTMLAAQAFDPRLIWDASNE</sequence>
<dbReference type="Pfam" id="PF04403">
    <property type="entry name" value="PqiA"/>
    <property type="match status" value="1"/>
</dbReference>
<evidence type="ECO:0000256" key="3">
    <source>
        <dbReference type="ARBA" id="ARBA00022519"/>
    </source>
</evidence>
<gene>
    <name evidence="8" type="ORF">ABDB84_17200</name>
</gene>
<keyword evidence="3" id="KW-0997">Cell inner membrane</keyword>
<keyword evidence="5 7" id="KW-1133">Transmembrane helix</keyword>
<dbReference type="Proteomes" id="UP001410394">
    <property type="component" value="Unassembled WGS sequence"/>
</dbReference>
<dbReference type="RefSeq" id="WP_345921000.1">
    <property type="nucleotide sequence ID" value="NZ_JBDIVE010000011.1"/>
</dbReference>
<dbReference type="PANTHER" id="PTHR30462">
    <property type="entry name" value="INTERMEMBRANE TRANSPORT PROTEIN PQIB-RELATED"/>
    <property type="match status" value="1"/>
</dbReference>
<dbReference type="InterPro" id="IPR007498">
    <property type="entry name" value="PqiA-like"/>
</dbReference>
<dbReference type="EMBL" id="JBDIVE010000011">
    <property type="protein sequence ID" value="MEN3070225.1"/>
    <property type="molecule type" value="Genomic_DNA"/>
</dbReference>
<reference evidence="8 9" key="1">
    <citation type="journal article" date="2018" name="Int. J. Syst. Evol. Microbiol.">
        <title>Uliginosibacterium sediminicola sp. nov., isolated from freshwater sediment.</title>
        <authorList>
            <person name="Hwang W.M."/>
            <person name="Kim S.M."/>
            <person name="Kang K."/>
            <person name="Ahn T.Y."/>
        </authorList>
    </citation>
    <scope>NUCLEOTIDE SEQUENCE [LARGE SCALE GENOMIC DNA]</scope>
    <source>
        <strain evidence="8 9">M1-21</strain>
    </source>
</reference>
<feature type="transmembrane region" description="Helical" evidence="7">
    <location>
        <begin position="166"/>
        <end position="186"/>
    </location>
</feature>
<feature type="transmembrane region" description="Helical" evidence="7">
    <location>
        <begin position="93"/>
        <end position="119"/>
    </location>
</feature>
<evidence type="ECO:0000256" key="5">
    <source>
        <dbReference type="ARBA" id="ARBA00022989"/>
    </source>
</evidence>
<feature type="transmembrane region" description="Helical" evidence="7">
    <location>
        <begin position="41"/>
        <end position="59"/>
    </location>
</feature>
<accession>A0ABU9Z2M8</accession>
<keyword evidence="9" id="KW-1185">Reference proteome</keyword>
<organism evidence="8 9">
    <name type="scientific">Uliginosibacterium sediminicola</name>
    <dbReference type="NCBI Taxonomy" id="2024550"/>
    <lineage>
        <taxon>Bacteria</taxon>
        <taxon>Pseudomonadati</taxon>
        <taxon>Pseudomonadota</taxon>
        <taxon>Betaproteobacteria</taxon>
        <taxon>Rhodocyclales</taxon>
        <taxon>Zoogloeaceae</taxon>
        <taxon>Uliginosibacterium</taxon>
    </lineage>
</organism>
<evidence type="ECO:0000313" key="9">
    <source>
        <dbReference type="Proteomes" id="UP001410394"/>
    </source>
</evidence>
<keyword evidence="4 7" id="KW-0812">Transmembrane</keyword>
<evidence type="ECO:0000256" key="1">
    <source>
        <dbReference type="ARBA" id="ARBA00004533"/>
    </source>
</evidence>
<keyword evidence="6 7" id="KW-0472">Membrane</keyword>
<comment type="caution">
    <text evidence="8">The sequence shown here is derived from an EMBL/GenBank/DDBJ whole genome shotgun (WGS) entry which is preliminary data.</text>
</comment>
<name>A0ABU9Z2M8_9RHOO</name>
<keyword evidence="2" id="KW-1003">Cell membrane</keyword>
<evidence type="ECO:0000256" key="4">
    <source>
        <dbReference type="ARBA" id="ARBA00022692"/>
    </source>
</evidence>
<proteinExistence type="predicted"/>
<evidence type="ECO:0000256" key="7">
    <source>
        <dbReference type="SAM" id="Phobius"/>
    </source>
</evidence>
<evidence type="ECO:0000256" key="2">
    <source>
        <dbReference type="ARBA" id="ARBA00022475"/>
    </source>
</evidence>
<protein>
    <submittedName>
        <fullName evidence="8">Paraquat-inducible protein A</fullName>
    </submittedName>
</protein>
<dbReference type="InterPro" id="IPR051800">
    <property type="entry name" value="PqiA-PqiB_transport"/>
</dbReference>
<evidence type="ECO:0000256" key="6">
    <source>
        <dbReference type="ARBA" id="ARBA00023136"/>
    </source>
</evidence>
<evidence type="ECO:0000313" key="8">
    <source>
        <dbReference type="EMBL" id="MEN3070225.1"/>
    </source>
</evidence>
<comment type="subcellular location">
    <subcellularLocation>
        <location evidence="1">Cell inner membrane</location>
    </subcellularLocation>
</comment>
<dbReference type="PANTHER" id="PTHR30462:SF3">
    <property type="entry name" value="INTERMEMBRANE TRANSPORT PROTEIN PQIA"/>
    <property type="match status" value="1"/>
</dbReference>